<feature type="compositionally biased region" description="Basic residues" evidence="1">
    <location>
        <begin position="1"/>
        <end position="10"/>
    </location>
</feature>
<dbReference type="Proteomes" id="UP000572268">
    <property type="component" value="Unassembled WGS sequence"/>
</dbReference>
<dbReference type="OrthoDB" id="426950at2759"/>
<dbReference type="Proteomes" id="UP000570595">
    <property type="component" value="Unassembled WGS sequence"/>
</dbReference>
<dbReference type="EMBL" id="JABANN010000348">
    <property type="protein sequence ID" value="KAF4661554.1"/>
    <property type="molecule type" value="Genomic_DNA"/>
</dbReference>
<proteinExistence type="predicted"/>
<gene>
    <name evidence="3" type="ORF">FOL46_005679</name>
    <name evidence="2" type="ORF">FOZ61_006894</name>
</gene>
<sequence length="443" mass="49416">MPSSGSKRRRSPDVCKTPSRRQKEAISAPTPRSTCKIPFLTTEDILSHGAVVNVQSVNYPDLAWGVDRTKKQLKIVSRVRGKGVLTLKVVRSSSNPRAIAFRLVTQSDIYVAVHKAEGHLTLRRQPNPKSLQPQCWFLVVARGSGDPGYVLQALGSSGEREFVRHCNYWLQCDAPPDPQSHSRAVYEGDTAWLFVNAESCRDRLGDLWMHVVAPKPYEKIEAQIVKCRAVFGDDSENACRELERVVDGCDIESSGYEAQGAGAMPGVAGVMFASPLEDEEISEELMERVGTAGPLRRRGGIKTFKNMNDINPEAVRKKGMCRGANSGLGILYLGERNSTNIRRMGLAREGQWRQKLKLCFLEFIHMAAGSKGMARHRDGGNDSDLTALFCIRGSAECKVENEQFVLNEGDMYIFEPHKYFHSVGPPMHDKRRIAVACRYFLEE</sequence>
<feature type="region of interest" description="Disordered" evidence="1">
    <location>
        <begin position="1"/>
        <end position="31"/>
    </location>
</feature>
<reference evidence="4 5" key="1">
    <citation type="submission" date="2020-04" db="EMBL/GenBank/DDBJ databases">
        <title>Perkinsus olseni comparative genomics.</title>
        <authorList>
            <person name="Bogema D.R."/>
        </authorList>
    </citation>
    <scope>NUCLEOTIDE SEQUENCE [LARGE SCALE GENOMIC DNA]</scope>
    <source>
        <strain evidence="2">ATCC PRA-179</strain>
        <strain evidence="3">ATCC PRA-31</strain>
    </source>
</reference>
<protein>
    <submittedName>
        <fullName evidence="3">Uncharacterized protein</fullName>
    </submittedName>
</protein>
<evidence type="ECO:0000313" key="2">
    <source>
        <dbReference type="EMBL" id="KAF4656566.1"/>
    </source>
</evidence>
<evidence type="ECO:0000256" key="1">
    <source>
        <dbReference type="SAM" id="MobiDB-lite"/>
    </source>
</evidence>
<accession>A0A7J6LQS7</accession>
<evidence type="ECO:0000313" key="5">
    <source>
        <dbReference type="Proteomes" id="UP000572268"/>
    </source>
</evidence>
<organism evidence="3 5">
    <name type="scientific">Perkinsus olseni</name>
    <name type="common">Perkinsus atlanticus</name>
    <dbReference type="NCBI Taxonomy" id="32597"/>
    <lineage>
        <taxon>Eukaryota</taxon>
        <taxon>Sar</taxon>
        <taxon>Alveolata</taxon>
        <taxon>Perkinsozoa</taxon>
        <taxon>Perkinsea</taxon>
        <taxon>Perkinsida</taxon>
        <taxon>Perkinsidae</taxon>
        <taxon>Perkinsus</taxon>
    </lineage>
</organism>
<comment type="caution">
    <text evidence="3">The sequence shown here is derived from an EMBL/GenBank/DDBJ whole genome shotgun (WGS) entry which is preliminary data.</text>
</comment>
<evidence type="ECO:0000313" key="3">
    <source>
        <dbReference type="EMBL" id="KAF4661554.1"/>
    </source>
</evidence>
<dbReference type="EMBL" id="JABAHT010000400">
    <property type="protein sequence ID" value="KAF4656566.1"/>
    <property type="molecule type" value="Genomic_DNA"/>
</dbReference>
<name>A0A7J6LQS7_PEROL</name>
<evidence type="ECO:0000313" key="4">
    <source>
        <dbReference type="Proteomes" id="UP000570595"/>
    </source>
</evidence>
<dbReference type="AlphaFoldDB" id="A0A7J6LQS7"/>